<protein>
    <submittedName>
        <fullName evidence="1">Uncharacterized protein</fullName>
    </submittedName>
</protein>
<evidence type="ECO:0000313" key="1">
    <source>
        <dbReference type="EMBL" id="ABR17476.1"/>
    </source>
</evidence>
<proteinExistence type="evidence at transcript level"/>
<accession>B8LP96</accession>
<dbReference type="Pfam" id="PF12609">
    <property type="entry name" value="DUF3774"/>
    <property type="match status" value="1"/>
</dbReference>
<reference evidence="1" key="1">
    <citation type="submission" date="2007-06" db="EMBL/GenBank/DDBJ databases">
        <title>Full length cDNA sequences from Sitka Spruce (Picea sitchensis).</title>
        <authorList>
            <person name="Ralph S.G."/>
            <person name="Chun H.E."/>
            <person name="Liao N."/>
            <person name="Ali J."/>
            <person name="Reid K."/>
            <person name="Kolosova N."/>
            <person name="Cooper N."/>
            <person name="Cullis C."/>
            <person name="Jancsik S."/>
            <person name="Moore R."/>
            <person name="Mayo M."/>
            <person name="Wagner S."/>
            <person name="Holt R.A."/>
            <person name="Jones S.J.M."/>
            <person name="Marra M.A."/>
            <person name="Ritland C.E."/>
            <person name="Ritland K."/>
            <person name="Bohlmann J."/>
        </authorList>
    </citation>
    <scope>NUCLEOTIDE SEQUENCE</scope>
    <source>
        <tissue evidence="1">Green portion of the leader tissue</tissue>
    </source>
</reference>
<sequence>MSSISKRASCMAVVGAIEGFRIFTDQRAFNFKSLLITPKLLSISPNTFGIASATGVGAAAVALKSASASEANPNTHLQEATAKSKKAELKDDSLRCVMYLSCWTPN</sequence>
<dbReference type="EMBL" id="EF677667">
    <property type="protein sequence ID" value="ABR17476.1"/>
    <property type="molecule type" value="mRNA"/>
</dbReference>
<organism evidence="1">
    <name type="scientific">Picea sitchensis</name>
    <name type="common">Sitka spruce</name>
    <name type="synonym">Pinus sitchensis</name>
    <dbReference type="NCBI Taxonomy" id="3332"/>
    <lineage>
        <taxon>Eukaryota</taxon>
        <taxon>Viridiplantae</taxon>
        <taxon>Streptophyta</taxon>
        <taxon>Embryophyta</taxon>
        <taxon>Tracheophyta</taxon>
        <taxon>Spermatophyta</taxon>
        <taxon>Pinopsida</taxon>
        <taxon>Pinidae</taxon>
        <taxon>Conifers I</taxon>
        <taxon>Pinales</taxon>
        <taxon>Pinaceae</taxon>
        <taxon>Picea</taxon>
    </lineage>
</organism>
<dbReference type="AlphaFoldDB" id="B8LP96"/>
<dbReference type="InterPro" id="IPR022251">
    <property type="entry name" value="DUF3774_wound-induced"/>
</dbReference>
<name>B8LP96_PICSI</name>
<dbReference type="OMA" id="DQKAFHF"/>